<dbReference type="Proteomes" id="UP000308199">
    <property type="component" value="Unassembled WGS sequence"/>
</dbReference>
<feature type="transmembrane region" description="Helical" evidence="1">
    <location>
        <begin position="80"/>
        <end position="98"/>
    </location>
</feature>
<dbReference type="EMBL" id="SGPK01000166">
    <property type="protein sequence ID" value="THH06971.1"/>
    <property type="molecule type" value="Genomic_DNA"/>
</dbReference>
<evidence type="ECO:0000313" key="3">
    <source>
        <dbReference type="Proteomes" id="UP000308199"/>
    </source>
</evidence>
<evidence type="ECO:0000313" key="2">
    <source>
        <dbReference type="EMBL" id="THH06971.1"/>
    </source>
</evidence>
<dbReference type="AlphaFoldDB" id="A0A4S4L7M5"/>
<keyword evidence="1" id="KW-0472">Membrane</keyword>
<feature type="transmembrane region" description="Helical" evidence="1">
    <location>
        <begin position="50"/>
        <end position="74"/>
    </location>
</feature>
<keyword evidence="1" id="KW-0812">Transmembrane</keyword>
<keyword evidence="3" id="KW-1185">Reference proteome</keyword>
<name>A0A4S4L7M5_9AGAM</name>
<accession>A0A4S4L7M5</accession>
<reference evidence="2 3" key="1">
    <citation type="submission" date="2019-02" db="EMBL/GenBank/DDBJ databases">
        <title>Genome sequencing of the rare red list fungi Phellinidium pouzarii.</title>
        <authorList>
            <person name="Buettner E."/>
            <person name="Kellner H."/>
        </authorList>
    </citation>
    <scope>NUCLEOTIDE SEQUENCE [LARGE SCALE GENOMIC DNA]</scope>
    <source>
        <strain evidence="2 3">DSM 108285</strain>
    </source>
</reference>
<keyword evidence="1" id="KW-1133">Transmembrane helix</keyword>
<comment type="caution">
    <text evidence="2">The sequence shown here is derived from an EMBL/GenBank/DDBJ whole genome shotgun (WGS) entry which is preliminary data.</text>
</comment>
<sequence>MDAFVFSYAVLSGPPQSIKKARSFCLGPPRMPDYTSPSLLSIGVPRPEPLSVGVSLLLSVGVPLLLSVGVPLLLSVGIPLLLSVGIPGPLSLSLSIGVPRP</sequence>
<protein>
    <submittedName>
        <fullName evidence="2">Uncharacterized protein</fullName>
    </submittedName>
</protein>
<proteinExistence type="predicted"/>
<organism evidence="2 3">
    <name type="scientific">Phellinidium pouzarii</name>
    <dbReference type="NCBI Taxonomy" id="167371"/>
    <lineage>
        <taxon>Eukaryota</taxon>
        <taxon>Fungi</taxon>
        <taxon>Dikarya</taxon>
        <taxon>Basidiomycota</taxon>
        <taxon>Agaricomycotina</taxon>
        <taxon>Agaricomycetes</taxon>
        <taxon>Hymenochaetales</taxon>
        <taxon>Hymenochaetaceae</taxon>
        <taxon>Phellinidium</taxon>
    </lineage>
</organism>
<gene>
    <name evidence="2" type="ORF">EW145_g3704</name>
</gene>
<evidence type="ECO:0000256" key="1">
    <source>
        <dbReference type="SAM" id="Phobius"/>
    </source>
</evidence>